<evidence type="ECO:0000256" key="2">
    <source>
        <dbReference type="ARBA" id="ARBA00022692"/>
    </source>
</evidence>
<gene>
    <name evidence="7" type="ORF">HF690_10425</name>
</gene>
<protein>
    <submittedName>
        <fullName evidence="7">Cation transporter</fullName>
    </submittedName>
</protein>
<evidence type="ECO:0000313" key="8">
    <source>
        <dbReference type="Proteomes" id="UP000541636"/>
    </source>
</evidence>
<comment type="subcellular location">
    <subcellularLocation>
        <location evidence="1">Membrane</location>
        <topology evidence="1">Multi-pass membrane protein</topology>
    </subcellularLocation>
</comment>
<keyword evidence="4 5" id="KW-0472">Membrane</keyword>
<name>A0A846ZNH9_9GAMM</name>
<feature type="transmembrane region" description="Helical" evidence="5">
    <location>
        <begin position="12"/>
        <end position="33"/>
    </location>
</feature>
<organism evidence="7 8">
    <name type="scientific">Oleiagrimonas citrea</name>
    <dbReference type="NCBI Taxonomy" id="1665687"/>
    <lineage>
        <taxon>Bacteria</taxon>
        <taxon>Pseudomonadati</taxon>
        <taxon>Pseudomonadota</taxon>
        <taxon>Gammaproteobacteria</taxon>
        <taxon>Lysobacterales</taxon>
        <taxon>Rhodanobacteraceae</taxon>
        <taxon>Oleiagrimonas</taxon>
    </lineage>
</organism>
<evidence type="ECO:0000313" key="7">
    <source>
        <dbReference type="EMBL" id="NKZ39362.1"/>
    </source>
</evidence>
<feature type="domain" description="Cation efflux protein transmembrane" evidence="6">
    <location>
        <begin position="14"/>
        <end position="183"/>
    </location>
</feature>
<accession>A0A846ZNH9</accession>
<evidence type="ECO:0000256" key="3">
    <source>
        <dbReference type="ARBA" id="ARBA00022989"/>
    </source>
</evidence>
<reference evidence="7 8" key="1">
    <citation type="journal article" date="2017" name="Int. J. Syst. Evol. Microbiol.">
        <title>Oleiagrimonas citrea sp. nov., a marine bacterium isolated from tidal flat sediment and emended description of the genus Oleiagrimonas Fang et al. 2015 and Oleiagrimonas soli.</title>
        <authorList>
            <person name="Yang S.H."/>
            <person name="Seo H.S."/>
            <person name="Seong C.N."/>
            <person name="Kwon K.K."/>
        </authorList>
    </citation>
    <scope>NUCLEOTIDE SEQUENCE [LARGE SCALE GENOMIC DNA]</scope>
    <source>
        <strain evidence="7 8">MEBiC09124</strain>
    </source>
</reference>
<feature type="transmembrane region" description="Helical" evidence="5">
    <location>
        <begin position="143"/>
        <end position="160"/>
    </location>
</feature>
<evidence type="ECO:0000256" key="1">
    <source>
        <dbReference type="ARBA" id="ARBA00004141"/>
    </source>
</evidence>
<dbReference type="InterPro" id="IPR027469">
    <property type="entry name" value="Cation_efflux_TMD_sf"/>
</dbReference>
<dbReference type="Proteomes" id="UP000541636">
    <property type="component" value="Unassembled WGS sequence"/>
</dbReference>
<evidence type="ECO:0000256" key="5">
    <source>
        <dbReference type="SAM" id="Phobius"/>
    </source>
</evidence>
<evidence type="ECO:0000256" key="4">
    <source>
        <dbReference type="ARBA" id="ARBA00023136"/>
    </source>
</evidence>
<feature type="transmembrane region" description="Helical" evidence="5">
    <location>
        <begin position="101"/>
        <end position="122"/>
    </location>
</feature>
<dbReference type="Pfam" id="PF01545">
    <property type="entry name" value="Cation_efflux"/>
    <property type="match status" value="1"/>
</dbReference>
<proteinExistence type="predicted"/>
<keyword evidence="8" id="KW-1185">Reference proteome</keyword>
<keyword evidence="3 5" id="KW-1133">Transmembrane helix</keyword>
<dbReference type="GO" id="GO:0008324">
    <property type="term" value="F:monoatomic cation transmembrane transporter activity"/>
    <property type="evidence" value="ECO:0007669"/>
    <property type="project" value="InterPro"/>
</dbReference>
<dbReference type="EMBL" id="JAAZQD010000004">
    <property type="protein sequence ID" value="NKZ39362.1"/>
    <property type="molecule type" value="Genomic_DNA"/>
</dbReference>
<sequence>MNSMDRTLRKVVALVAVLNLAYFGVEFALALSIGSVSLFADSIDFLEDTAVNLLIVVALGWSLRRRARVGMGMAALLLVPSVSTLWMAWQKLSVPVAPDATLLSLTGTGALAVNLFCAYLLARYRHVGGSLTRAAWLSARNDALANVAIVLAGLVTAVTVSPWPDLVVGLGIFLINLDAAREIYEAARKERVAAS</sequence>
<dbReference type="InterPro" id="IPR058533">
    <property type="entry name" value="Cation_efflux_TM"/>
</dbReference>
<comment type="caution">
    <text evidence="7">The sequence shown here is derived from an EMBL/GenBank/DDBJ whole genome shotgun (WGS) entry which is preliminary data.</text>
</comment>
<dbReference type="GO" id="GO:0006829">
    <property type="term" value="P:zinc ion transport"/>
    <property type="evidence" value="ECO:0007669"/>
    <property type="project" value="UniProtKB-KW"/>
</dbReference>
<dbReference type="Gene3D" id="1.20.1510.10">
    <property type="entry name" value="Cation efflux protein transmembrane domain"/>
    <property type="match status" value="1"/>
</dbReference>
<feature type="transmembrane region" description="Helical" evidence="5">
    <location>
        <begin position="70"/>
        <end position="89"/>
    </location>
</feature>
<dbReference type="AlphaFoldDB" id="A0A846ZNH9"/>
<keyword evidence="2 5" id="KW-0812">Transmembrane</keyword>
<evidence type="ECO:0000259" key="6">
    <source>
        <dbReference type="Pfam" id="PF01545"/>
    </source>
</evidence>
<dbReference type="GO" id="GO:0016020">
    <property type="term" value="C:membrane"/>
    <property type="evidence" value="ECO:0007669"/>
    <property type="project" value="UniProtKB-SubCell"/>
</dbReference>
<feature type="transmembrane region" description="Helical" evidence="5">
    <location>
        <begin position="45"/>
        <end position="63"/>
    </location>
</feature>
<dbReference type="SUPFAM" id="SSF161111">
    <property type="entry name" value="Cation efflux protein transmembrane domain-like"/>
    <property type="match status" value="1"/>
</dbReference>